<dbReference type="RefSeq" id="WP_012866514.1">
    <property type="nucleotide sequence ID" value="NC_013521.1"/>
</dbReference>
<dbReference type="Gene3D" id="1.10.260.40">
    <property type="entry name" value="lambda repressor-like DNA-binding domains"/>
    <property type="match status" value="1"/>
</dbReference>
<dbReference type="SUPFAM" id="SSF47413">
    <property type="entry name" value="lambda repressor-like DNA-binding domains"/>
    <property type="match status" value="1"/>
</dbReference>
<keyword evidence="2" id="KW-0238">DNA-binding</keyword>
<dbReference type="OrthoDB" id="9796186at2"/>
<organism evidence="5 6">
    <name type="scientific">Sanguibacter keddieii (strain ATCC 51767 / DSM 10542 / NCFB 3025 / ST-74)</name>
    <dbReference type="NCBI Taxonomy" id="446469"/>
    <lineage>
        <taxon>Bacteria</taxon>
        <taxon>Bacillati</taxon>
        <taxon>Actinomycetota</taxon>
        <taxon>Actinomycetes</taxon>
        <taxon>Micrococcales</taxon>
        <taxon>Sanguibacteraceae</taxon>
        <taxon>Sanguibacter</taxon>
    </lineage>
</organism>
<protein>
    <submittedName>
        <fullName evidence="5">Transcriptional regulator</fullName>
    </submittedName>
</protein>
<dbReference type="PROSITE" id="PS50932">
    <property type="entry name" value="HTH_LACI_2"/>
    <property type="match status" value="1"/>
</dbReference>
<feature type="domain" description="HTH lacI-type" evidence="4">
    <location>
        <begin position="2"/>
        <end position="57"/>
    </location>
</feature>
<name>D1BFT4_SANKS</name>
<dbReference type="GO" id="GO:0000976">
    <property type="term" value="F:transcription cis-regulatory region binding"/>
    <property type="evidence" value="ECO:0007669"/>
    <property type="project" value="TreeGrafter"/>
</dbReference>
<dbReference type="EMBL" id="CP001819">
    <property type="protein sequence ID" value="ACZ21445.1"/>
    <property type="molecule type" value="Genomic_DNA"/>
</dbReference>
<proteinExistence type="predicted"/>
<dbReference type="CDD" id="cd06267">
    <property type="entry name" value="PBP1_LacI_sugar_binding-like"/>
    <property type="match status" value="1"/>
</dbReference>
<dbReference type="InterPro" id="IPR046335">
    <property type="entry name" value="LacI/GalR-like_sensor"/>
</dbReference>
<dbReference type="InterPro" id="IPR010982">
    <property type="entry name" value="Lambda_DNA-bd_dom_sf"/>
</dbReference>
<evidence type="ECO:0000256" key="1">
    <source>
        <dbReference type="ARBA" id="ARBA00023015"/>
    </source>
</evidence>
<dbReference type="Gene3D" id="3.40.50.2300">
    <property type="match status" value="2"/>
</dbReference>
<dbReference type="InterPro" id="IPR000843">
    <property type="entry name" value="HTH_LacI"/>
</dbReference>
<keyword evidence="6" id="KW-1185">Reference proteome</keyword>
<evidence type="ECO:0000259" key="4">
    <source>
        <dbReference type="PROSITE" id="PS50932"/>
    </source>
</evidence>
<dbReference type="InterPro" id="IPR028082">
    <property type="entry name" value="Peripla_BP_I"/>
</dbReference>
<dbReference type="Pfam" id="PF00356">
    <property type="entry name" value="LacI"/>
    <property type="match status" value="1"/>
</dbReference>
<dbReference type="PROSITE" id="PS00356">
    <property type="entry name" value="HTH_LACI_1"/>
    <property type="match status" value="1"/>
</dbReference>
<sequence length="346" mass="36323">MTTLRDIAEAAGVSVMTVSNVVNGRLGKVSPAMVARVQELVRDLGYVPNASARALSGRTSGIVALVYPDPDPSQPALANAHDATFVGEVQRQVSASGRFLMIHAARDVASTVADLRTWGVDGAIFLGTFGSEVDALRDRYDIPMVFVDNYSESESVTTVRIDDARGGVLAAQHLTAAGHTRVAFAGPETAVEGVVRRRLDGFLQGLRESGADVQPDLVLPCAMSFRAGHDLAGALLESSRRPTAVFATADVIAIGILKGLADRGLSAPDDLSVVGFDDLSEGEHRSPMLTTIRQDVPAKARASVDLLLAAAEDAAERAPRGGRVVLDVELVERETVGAPRAVGPTP</sequence>
<dbReference type="AlphaFoldDB" id="D1BFT4"/>
<evidence type="ECO:0000256" key="2">
    <source>
        <dbReference type="ARBA" id="ARBA00023125"/>
    </source>
</evidence>
<dbReference type="KEGG" id="ske:Sked_15090"/>
<keyword evidence="3" id="KW-0804">Transcription</keyword>
<dbReference type="SMART" id="SM00354">
    <property type="entry name" value="HTH_LACI"/>
    <property type="match status" value="1"/>
</dbReference>
<evidence type="ECO:0000313" key="5">
    <source>
        <dbReference type="EMBL" id="ACZ21445.1"/>
    </source>
</evidence>
<accession>D1BFT4</accession>
<dbReference type="PRINTS" id="PR00036">
    <property type="entry name" value="HTHLACI"/>
</dbReference>
<reference evidence="5 6" key="1">
    <citation type="journal article" date="2009" name="Stand. Genomic Sci.">
        <title>Complete genome sequence of Sanguibacter keddieii type strain (ST-74).</title>
        <authorList>
            <person name="Ivanova N."/>
            <person name="Sikorski J."/>
            <person name="Sims D."/>
            <person name="Brettin T."/>
            <person name="Detter J.C."/>
            <person name="Han C."/>
            <person name="Lapidus A."/>
            <person name="Copeland A."/>
            <person name="Glavina Del Rio T."/>
            <person name="Nolan M."/>
            <person name="Chen F."/>
            <person name="Lucas S."/>
            <person name="Tice H."/>
            <person name="Cheng J.F."/>
            <person name="Bruce D."/>
            <person name="Goodwin L."/>
            <person name="Pitluck S."/>
            <person name="Pati A."/>
            <person name="Mavromatis K."/>
            <person name="Chen A."/>
            <person name="Palaniappan K."/>
            <person name="D'haeseleer P."/>
            <person name="Chain P."/>
            <person name="Bristow J."/>
            <person name="Eisen J.A."/>
            <person name="Markowitz V."/>
            <person name="Hugenholtz P."/>
            <person name="Goker M."/>
            <person name="Pukall R."/>
            <person name="Klenk H.P."/>
            <person name="Kyrpides N.C."/>
        </authorList>
    </citation>
    <scope>NUCLEOTIDE SEQUENCE [LARGE SCALE GENOMIC DNA]</scope>
    <source>
        <strain evidence="6">ATCC 51767 / DSM 10542 / NCFB 3025 / ST-74</strain>
    </source>
</reference>
<dbReference type="STRING" id="446469.Sked_15090"/>
<evidence type="ECO:0000256" key="3">
    <source>
        <dbReference type="ARBA" id="ARBA00023163"/>
    </source>
</evidence>
<dbReference type="Pfam" id="PF13377">
    <property type="entry name" value="Peripla_BP_3"/>
    <property type="match status" value="1"/>
</dbReference>
<keyword evidence="1" id="KW-0805">Transcription regulation</keyword>
<dbReference type="CDD" id="cd01392">
    <property type="entry name" value="HTH_LacI"/>
    <property type="match status" value="1"/>
</dbReference>
<dbReference type="PANTHER" id="PTHR30146">
    <property type="entry name" value="LACI-RELATED TRANSCRIPTIONAL REPRESSOR"/>
    <property type="match status" value="1"/>
</dbReference>
<evidence type="ECO:0000313" key="6">
    <source>
        <dbReference type="Proteomes" id="UP000000322"/>
    </source>
</evidence>
<dbReference type="HOGENOM" id="CLU_037628_6_1_11"/>
<dbReference type="SUPFAM" id="SSF53822">
    <property type="entry name" value="Periplasmic binding protein-like I"/>
    <property type="match status" value="1"/>
</dbReference>
<dbReference type="eggNOG" id="COG1609">
    <property type="taxonomic scope" value="Bacteria"/>
</dbReference>
<dbReference type="PANTHER" id="PTHR30146:SF24">
    <property type="entry name" value="XYLOSE OPERON REGULATORY PROTEIN"/>
    <property type="match status" value="1"/>
</dbReference>
<gene>
    <name evidence="5" type="ordered locus">Sked_15090</name>
</gene>
<dbReference type="Proteomes" id="UP000000322">
    <property type="component" value="Chromosome"/>
</dbReference>
<dbReference type="GO" id="GO:0003700">
    <property type="term" value="F:DNA-binding transcription factor activity"/>
    <property type="evidence" value="ECO:0007669"/>
    <property type="project" value="TreeGrafter"/>
</dbReference>